<dbReference type="Pfam" id="PF13458">
    <property type="entry name" value="Peripla_BP_6"/>
    <property type="match status" value="1"/>
</dbReference>
<reference evidence="7 8" key="1">
    <citation type="journal article" date="2019" name="Int. J. Syst. Evol. Microbiol.">
        <title>The Global Catalogue of Microorganisms (GCM) 10K type strain sequencing project: providing services to taxonomists for standard genome sequencing and annotation.</title>
        <authorList>
            <consortium name="The Broad Institute Genomics Platform"/>
            <consortium name="The Broad Institute Genome Sequencing Center for Infectious Disease"/>
            <person name="Wu L."/>
            <person name="Ma J."/>
        </authorList>
    </citation>
    <scope>NUCLEOTIDE SEQUENCE [LARGE SCALE GENOMIC DNA]</scope>
    <source>
        <strain evidence="7 8">JCM 16009</strain>
    </source>
</reference>
<evidence type="ECO:0000256" key="1">
    <source>
        <dbReference type="ARBA" id="ARBA00010062"/>
    </source>
</evidence>
<evidence type="ECO:0000256" key="5">
    <source>
        <dbReference type="SAM" id="SignalP"/>
    </source>
</evidence>
<evidence type="ECO:0000256" key="3">
    <source>
        <dbReference type="ARBA" id="ARBA00022729"/>
    </source>
</evidence>
<proteinExistence type="inferred from homology"/>
<protein>
    <submittedName>
        <fullName evidence="7">ABC transporter substrate-binding protein</fullName>
    </submittedName>
</protein>
<dbReference type="InterPro" id="IPR000709">
    <property type="entry name" value="Leu_Ile_Val-bd"/>
</dbReference>
<gene>
    <name evidence="7" type="ORF">GCM10009836_42000</name>
</gene>
<evidence type="ECO:0000256" key="4">
    <source>
        <dbReference type="ARBA" id="ARBA00022970"/>
    </source>
</evidence>
<name>A0ABN2N8F4_9PSEU</name>
<dbReference type="Gene3D" id="3.40.50.2300">
    <property type="match status" value="2"/>
</dbReference>
<evidence type="ECO:0000256" key="2">
    <source>
        <dbReference type="ARBA" id="ARBA00022448"/>
    </source>
</evidence>
<dbReference type="InterPro" id="IPR028082">
    <property type="entry name" value="Peripla_BP_I"/>
</dbReference>
<comment type="caution">
    <text evidence="7">The sequence shown here is derived from an EMBL/GenBank/DDBJ whole genome shotgun (WGS) entry which is preliminary data.</text>
</comment>
<dbReference type="PROSITE" id="PS51257">
    <property type="entry name" value="PROKAR_LIPOPROTEIN"/>
    <property type="match status" value="1"/>
</dbReference>
<feature type="domain" description="Leucine-binding protein" evidence="6">
    <location>
        <begin position="36"/>
        <end position="392"/>
    </location>
</feature>
<keyword evidence="3 5" id="KW-0732">Signal</keyword>
<dbReference type="PANTHER" id="PTHR30483">
    <property type="entry name" value="LEUCINE-SPECIFIC-BINDING PROTEIN"/>
    <property type="match status" value="1"/>
</dbReference>
<dbReference type="InterPro" id="IPR028081">
    <property type="entry name" value="Leu-bd"/>
</dbReference>
<keyword evidence="8" id="KW-1185">Reference proteome</keyword>
<dbReference type="PANTHER" id="PTHR30483:SF37">
    <property type="entry name" value="ABC TRANSPORTER SUBSTRATE-BINDING PROTEIN"/>
    <property type="match status" value="1"/>
</dbReference>
<evidence type="ECO:0000313" key="8">
    <source>
        <dbReference type="Proteomes" id="UP001500449"/>
    </source>
</evidence>
<evidence type="ECO:0000259" key="6">
    <source>
        <dbReference type="Pfam" id="PF13458"/>
    </source>
</evidence>
<accession>A0ABN2N8F4</accession>
<sequence length="412" mass="42280">MRPSRLAPLALFAAAMLGLAACGGGGAGASGGSAQTVNIGLLVPLTGPYAETGEEQKLGAQMAVDEINQAGGITSLGGAKLNLTVRDAGTQVSDSVSAMTSLLASGNITAGIGTGITSNTIAASQVSEQRKTPWLDVTFGDQLTGRGFKYLFITSPLASELDKESFPAVQQLATEAGVKLDKVGLLPGTNSVLTDTAKEIASIYAPQFGWNVVMNETLQPGSVTGAVTSGLVDRINSSGAQALFVGSATPDVIAIQKQQIAQGKTPVPWVLSGAPYVSKSFVDALGPQGSQGVIATVSAGVYPSDQAISDKISAAGQVPNEYNLVPYSEVYMIKEALEAAKSTDKDKVRDAIAALDLKGGQAGSVWPCNCVKFDPTGRSATNKAVLIQWQNGKPITVFPESVAGAKAFFPKN</sequence>
<keyword evidence="2" id="KW-0813">Transport</keyword>
<keyword evidence="4" id="KW-0029">Amino-acid transport</keyword>
<dbReference type="Proteomes" id="UP001500449">
    <property type="component" value="Unassembled WGS sequence"/>
</dbReference>
<dbReference type="EMBL" id="BAAAQK010000013">
    <property type="protein sequence ID" value="GAA1857350.1"/>
    <property type="molecule type" value="Genomic_DNA"/>
</dbReference>
<feature type="chain" id="PRO_5046457444" evidence="5">
    <location>
        <begin position="21"/>
        <end position="412"/>
    </location>
</feature>
<dbReference type="PRINTS" id="PR00337">
    <property type="entry name" value="LEUILEVALBP"/>
</dbReference>
<comment type="similarity">
    <text evidence="1">Belongs to the leucine-binding protein family.</text>
</comment>
<organism evidence="7 8">
    <name type="scientific">Pseudonocardia ailaonensis</name>
    <dbReference type="NCBI Taxonomy" id="367279"/>
    <lineage>
        <taxon>Bacteria</taxon>
        <taxon>Bacillati</taxon>
        <taxon>Actinomycetota</taxon>
        <taxon>Actinomycetes</taxon>
        <taxon>Pseudonocardiales</taxon>
        <taxon>Pseudonocardiaceae</taxon>
        <taxon>Pseudonocardia</taxon>
    </lineage>
</organism>
<evidence type="ECO:0000313" key="7">
    <source>
        <dbReference type="EMBL" id="GAA1857350.1"/>
    </source>
</evidence>
<dbReference type="InterPro" id="IPR051010">
    <property type="entry name" value="BCAA_transport"/>
</dbReference>
<dbReference type="RefSeq" id="WP_344419578.1">
    <property type="nucleotide sequence ID" value="NZ_BAAAQK010000013.1"/>
</dbReference>
<dbReference type="SUPFAM" id="SSF53822">
    <property type="entry name" value="Periplasmic binding protein-like I"/>
    <property type="match status" value="1"/>
</dbReference>
<feature type="signal peptide" evidence="5">
    <location>
        <begin position="1"/>
        <end position="20"/>
    </location>
</feature>